<dbReference type="Proteomes" id="UP000276834">
    <property type="component" value="Unassembled WGS sequence"/>
</dbReference>
<comment type="caution">
    <text evidence="1">The sequence shown here is derived from an EMBL/GenBank/DDBJ whole genome shotgun (WGS) entry which is preliminary data.</text>
</comment>
<evidence type="ECO:0000313" key="1">
    <source>
        <dbReference type="EMBL" id="RLW04398.1"/>
    </source>
</evidence>
<protein>
    <submittedName>
        <fullName evidence="1">Uncharacterized protein</fullName>
    </submittedName>
</protein>
<accession>A0A3L8SMQ3</accession>
<dbReference type="AlphaFoldDB" id="A0A3L8SMQ3"/>
<evidence type="ECO:0000313" key="2">
    <source>
        <dbReference type="Proteomes" id="UP000276834"/>
    </source>
</evidence>
<dbReference type="EMBL" id="QUSF01000013">
    <property type="protein sequence ID" value="RLW04398.1"/>
    <property type="molecule type" value="Genomic_DNA"/>
</dbReference>
<organism evidence="1 2">
    <name type="scientific">Chloebia gouldiae</name>
    <name type="common">Gouldian finch</name>
    <name type="synonym">Erythrura gouldiae</name>
    <dbReference type="NCBI Taxonomy" id="44316"/>
    <lineage>
        <taxon>Eukaryota</taxon>
        <taxon>Metazoa</taxon>
        <taxon>Chordata</taxon>
        <taxon>Craniata</taxon>
        <taxon>Vertebrata</taxon>
        <taxon>Euteleostomi</taxon>
        <taxon>Archelosauria</taxon>
        <taxon>Archosauria</taxon>
        <taxon>Dinosauria</taxon>
        <taxon>Saurischia</taxon>
        <taxon>Theropoda</taxon>
        <taxon>Coelurosauria</taxon>
        <taxon>Aves</taxon>
        <taxon>Neognathae</taxon>
        <taxon>Neoaves</taxon>
        <taxon>Telluraves</taxon>
        <taxon>Australaves</taxon>
        <taxon>Passeriformes</taxon>
        <taxon>Passeroidea</taxon>
        <taxon>Passeridae</taxon>
        <taxon>Chloebia</taxon>
    </lineage>
</organism>
<gene>
    <name evidence="1" type="ORF">DV515_00005767</name>
</gene>
<reference evidence="1 2" key="1">
    <citation type="journal article" date="2018" name="Proc. R. Soc. B">
        <title>A non-coding region near Follistatin controls head colour polymorphism in the Gouldian finch.</title>
        <authorList>
            <person name="Toomey M.B."/>
            <person name="Marques C.I."/>
            <person name="Andrade P."/>
            <person name="Araujo P.M."/>
            <person name="Sabatino S."/>
            <person name="Gazda M.A."/>
            <person name="Afonso S."/>
            <person name="Lopes R.J."/>
            <person name="Corbo J.C."/>
            <person name="Carneiro M."/>
        </authorList>
    </citation>
    <scope>NUCLEOTIDE SEQUENCE [LARGE SCALE GENOMIC DNA]</scope>
    <source>
        <strain evidence="1">Red01</strain>
        <tissue evidence="1">Muscle</tissue>
    </source>
</reference>
<sequence length="128" mass="14794">MKADLEPLTVYVCMTCRGTGSALDDDLAKHKSSKRKASTFNELSSLLGHTSTEGQDLHCWKDHPERRKLHLPRKESNCMVVWTGKQENTFDIQESRGIVVILPLDFSTFLNRRAFLPFSFFFFFSQYL</sequence>
<keyword evidence="2" id="KW-1185">Reference proteome</keyword>
<proteinExistence type="predicted"/>
<name>A0A3L8SMQ3_CHLGU</name>